<evidence type="ECO:0000313" key="1">
    <source>
        <dbReference type="EMBL" id="KAJ7331780.1"/>
    </source>
</evidence>
<keyword evidence="2" id="KW-1185">Reference proteome</keyword>
<protein>
    <submittedName>
        <fullName evidence="1">Uncharacterized protein</fullName>
    </submittedName>
</protein>
<organism evidence="1 2">
    <name type="scientific">Phrynocephalus forsythii</name>
    <dbReference type="NCBI Taxonomy" id="171643"/>
    <lineage>
        <taxon>Eukaryota</taxon>
        <taxon>Metazoa</taxon>
        <taxon>Chordata</taxon>
        <taxon>Craniata</taxon>
        <taxon>Vertebrata</taxon>
        <taxon>Euteleostomi</taxon>
        <taxon>Lepidosauria</taxon>
        <taxon>Squamata</taxon>
        <taxon>Bifurcata</taxon>
        <taxon>Unidentata</taxon>
        <taxon>Episquamata</taxon>
        <taxon>Toxicofera</taxon>
        <taxon>Iguania</taxon>
        <taxon>Acrodonta</taxon>
        <taxon>Agamidae</taxon>
        <taxon>Agaminae</taxon>
        <taxon>Phrynocephalus</taxon>
    </lineage>
</organism>
<proteinExistence type="predicted"/>
<accession>A0A9Q0XXQ2</accession>
<comment type="caution">
    <text evidence="1">The sequence shown here is derived from an EMBL/GenBank/DDBJ whole genome shotgun (WGS) entry which is preliminary data.</text>
</comment>
<sequence>MKCFLEGGQPFRIIKFGDWLEFVHYSEADQDPRKVFIPGYRQPSLFRPSSRQSADHGANQPLFPLHLDIYPHQTPRRRLQHSMPGSAAGAASSCSPGGHFHLLPLLFL</sequence>
<evidence type="ECO:0000313" key="2">
    <source>
        <dbReference type="Proteomes" id="UP001142489"/>
    </source>
</evidence>
<dbReference type="EMBL" id="JAPFRF010000005">
    <property type="protein sequence ID" value="KAJ7331780.1"/>
    <property type="molecule type" value="Genomic_DNA"/>
</dbReference>
<reference evidence="1" key="1">
    <citation type="journal article" date="2023" name="DNA Res.">
        <title>Chromosome-level genome assembly of Phrynocephalus forsythii using third-generation DNA sequencing and Hi-C analysis.</title>
        <authorList>
            <person name="Qi Y."/>
            <person name="Zhao W."/>
            <person name="Zhao Y."/>
            <person name="Niu C."/>
            <person name="Cao S."/>
            <person name="Zhang Y."/>
        </authorList>
    </citation>
    <scope>NUCLEOTIDE SEQUENCE</scope>
    <source>
        <tissue evidence="1">Muscle</tissue>
    </source>
</reference>
<name>A0A9Q0XXQ2_9SAUR</name>
<dbReference type="AlphaFoldDB" id="A0A9Q0XXQ2"/>
<dbReference type="Proteomes" id="UP001142489">
    <property type="component" value="Unassembled WGS sequence"/>
</dbReference>
<gene>
    <name evidence="1" type="ORF">JRQ81_013960</name>
</gene>